<feature type="region of interest" description="Disordered" evidence="2">
    <location>
        <begin position="70"/>
        <end position="93"/>
    </location>
</feature>
<dbReference type="Pfam" id="PF01205">
    <property type="entry name" value="Impact_N"/>
    <property type="match status" value="1"/>
</dbReference>
<name>A0A2C5YGG7_9HYPO</name>
<evidence type="ECO:0000313" key="5">
    <source>
        <dbReference type="Proteomes" id="UP000226192"/>
    </source>
</evidence>
<dbReference type="InterPro" id="IPR023582">
    <property type="entry name" value="Impact"/>
</dbReference>
<dbReference type="AlphaFoldDB" id="A0A2C5YGG7"/>
<dbReference type="OrthoDB" id="514070at2759"/>
<dbReference type="InterPro" id="IPR020569">
    <property type="entry name" value="UPF0029_Impact_CS"/>
</dbReference>
<dbReference type="PANTHER" id="PTHR16301:SF4">
    <property type="entry name" value="IMPACT N-TERMINAL DOMAIN-CONTAINING PROTEIN"/>
    <property type="match status" value="1"/>
</dbReference>
<dbReference type="GO" id="GO:0140469">
    <property type="term" value="P:GCN2-mediated signaling"/>
    <property type="evidence" value="ECO:0007669"/>
    <property type="project" value="TreeGrafter"/>
</dbReference>
<dbReference type="InterPro" id="IPR036956">
    <property type="entry name" value="Impact_N_sf"/>
</dbReference>
<dbReference type="Proteomes" id="UP000226192">
    <property type="component" value="Unassembled WGS sequence"/>
</dbReference>
<evidence type="ECO:0000256" key="2">
    <source>
        <dbReference type="SAM" id="MobiDB-lite"/>
    </source>
</evidence>
<feature type="compositionally biased region" description="Basic and acidic residues" evidence="2">
    <location>
        <begin position="418"/>
        <end position="437"/>
    </location>
</feature>
<dbReference type="PANTHER" id="PTHR16301">
    <property type="entry name" value="IMPACT-RELATED"/>
    <property type="match status" value="1"/>
</dbReference>
<gene>
    <name evidence="4" type="ORF">CDD81_7055</name>
</gene>
<organism evidence="4 5">
    <name type="scientific">Ophiocordyceps australis</name>
    <dbReference type="NCBI Taxonomy" id="1399860"/>
    <lineage>
        <taxon>Eukaryota</taxon>
        <taxon>Fungi</taxon>
        <taxon>Dikarya</taxon>
        <taxon>Ascomycota</taxon>
        <taxon>Pezizomycotina</taxon>
        <taxon>Sordariomycetes</taxon>
        <taxon>Hypocreomycetidae</taxon>
        <taxon>Hypocreales</taxon>
        <taxon>Ophiocordycipitaceae</taxon>
        <taxon>Ophiocordyceps</taxon>
    </lineage>
</organism>
<reference evidence="4 5" key="1">
    <citation type="submission" date="2017-06" db="EMBL/GenBank/DDBJ databases">
        <title>Ant-infecting Ophiocordyceps genomes reveal a high diversity of potential behavioral manipulation genes and a possible major role for enterotoxins.</title>
        <authorList>
            <person name="De Bekker C."/>
            <person name="Evans H.C."/>
            <person name="Brachmann A."/>
            <person name="Hughes D.P."/>
        </authorList>
    </citation>
    <scope>NUCLEOTIDE SEQUENCE [LARGE SCALE GENOMIC DNA]</scope>
    <source>
        <strain evidence="4 5">Map64</strain>
    </source>
</reference>
<sequence length="518" mass="56757">MAEQGDLQELLKMLTSRKVPILKAMEHVQALQAQKLRSIDEMAQAPVSTIETALKDSKLAKTFHAACRNHGKNTLKRSNDDAASPSTKRPKLVPHKRDVDYNSMTADELEESMQLPVVEDENVIQGTTVVTNRAPLVLAFAVELLRITMPEQPPSSRLSLAQAIVSANSRTKAVSLGIEKQSAAGHHIPEGQPKVRVLDREIAVLKRGGYSWKPSEADIKADIKAGTHETRLQSTVSAPHKQNAWTASQTLSSRASTFVAHAICVDSPSQRWSLIKALMEQKPELETATHNAWAIRTSYGNSPLVQEASFDDGETGCGKFMLEMLREAKVSNTVVLLTRWFGGVMLGPDRWRLMRQCVNDALSSQMRTLATATSLAGDAVWALDAHGETSSSAALGMAIHRPEGARNYLLRSFASPKAGHERSSSRKKSGATEDEQRQENLARLLGALRILFASWAEVLSKEELDRRAWSWYVAVRPEVEAGPGGWGAKGPLSLSKVLELRRKAPSQGGVEEVKDSEV</sequence>
<dbReference type="InterPro" id="IPR001498">
    <property type="entry name" value="Impact_N"/>
</dbReference>
<proteinExistence type="inferred from homology"/>
<dbReference type="GO" id="GO:0006446">
    <property type="term" value="P:regulation of translational initiation"/>
    <property type="evidence" value="ECO:0007669"/>
    <property type="project" value="TreeGrafter"/>
</dbReference>
<dbReference type="PROSITE" id="PS00910">
    <property type="entry name" value="UPF0029"/>
    <property type="match status" value="1"/>
</dbReference>
<feature type="domain" description="Impact N-terminal" evidence="3">
    <location>
        <begin position="254"/>
        <end position="362"/>
    </location>
</feature>
<evidence type="ECO:0000256" key="1">
    <source>
        <dbReference type="ARBA" id="ARBA00007665"/>
    </source>
</evidence>
<dbReference type="GO" id="GO:0005737">
    <property type="term" value="C:cytoplasm"/>
    <property type="evidence" value="ECO:0007669"/>
    <property type="project" value="TreeGrafter"/>
</dbReference>
<dbReference type="InterPro" id="IPR020568">
    <property type="entry name" value="Ribosomal_Su5_D2-typ_SF"/>
</dbReference>
<comment type="caution">
    <text evidence="4">The sequence shown here is derived from an EMBL/GenBank/DDBJ whole genome shotgun (WGS) entry which is preliminary data.</text>
</comment>
<evidence type="ECO:0000259" key="3">
    <source>
        <dbReference type="Pfam" id="PF01205"/>
    </source>
</evidence>
<evidence type="ECO:0000313" key="4">
    <source>
        <dbReference type="EMBL" id="PHH66580.1"/>
    </source>
</evidence>
<dbReference type="STRING" id="1399860.A0A2C5YGG7"/>
<dbReference type="EMBL" id="NJET01000007">
    <property type="protein sequence ID" value="PHH66580.1"/>
    <property type="molecule type" value="Genomic_DNA"/>
</dbReference>
<accession>A0A2C5YGG7</accession>
<protein>
    <recommendedName>
        <fullName evidence="3">Impact N-terminal domain-containing protein</fullName>
    </recommendedName>
</protein>
<dbReference type="Gene3D" id="3.30.230.30">
    <property type="entry name" value="Impact, N-terminal domain"/>
    <property type="match status" value="1"/>
</dbReference>
<feature type="region of interest" description="Disordered" evidence="2">
    <location>
        <begin position="415"/>
        <end position="437"/>
    </location>
</feature>
<dbReference type="SUPFAM" id="SSF54211">
    <property type="entry name" value="Ribosomal protein S5 domain 2-like"/>
    <property type="match status" value="1"/>
</dbReference>
<keyword evidence="5" id="KW-1185">Reference proteome</keyword>
<comment type="similarity">
    <text evidence="1">Belongs to the IMPACT family.</text>
</comment>